<organism evidence="1 2">
    <name type="scientific">Lichenifustis flavocetrariae</name>
    <dbReference type="NCBI Taxonomy" id="2949735"/>
    <lineage>
        <taxon>Bacteria</taxon>
        <taxon>Pseudomonadati</taxon>
        <taxon>Pseudomonadota</taxon>
        <taxon>Alphaproteobacteria</taxon>
        <taxon>Hyphomicrobiales</taxon>
        <taxon>Lichenihabitantaceae</taxon>
        <taxon>Lichenifustis</taxon>
    </lineage>
</organism>
<proteinExistence type="predicted"/>
<comment type="caution">
    <text evidence="1">The sequence shown here is derived from an EMBL/GenBank/DDBJ whole genome shotgun (WGS) entry which is preliminary data.</text>
</comment>
<dbReference type="Proteomes" id="UP001165667">
    <property type="component" value="Unassembled WGS sequence"/>
</dbReference>
<sequence>MTDAANDLVGGTRAIAATLQMSHNQTRYLLDRGVLPVFHLHPAGKKFYARRGDLARWLADRAASAGQSAA</sequence>
<dbReference type="AlphaFoldDB" id="A0AA41YU99"/>
<evidence type="ECO:0008006" key="3">
    <source>
        <dbReference type="Google" id="ProtNLM"/>
    </source>
</evidence>
<name>A0AA41YU99_9HYPH</name>
<keyword evidence="2" id="KW-1185">Reference proteome</keyword>
<protein>
    <recommendedName>
        <fullName evidence="3">Helix-turn-helix domain-containing protein</fullName>
    </recommendedName>
</protein>
<dbReference type="RefSeq" id="WP_282583308.1">
    <property type="nucleotide sequence ID" value="NZ_JAMOIM010000001.1"/>
</dbReference>
<evidence type="ECO:0000313" key="1">
    <source>
        <dbReference type="EMBL" id="MCW6506973.1"/>
    </source>
</evidence>
<dbReference type="EMBL" id="JAMOIM010000001">
    <property type="protein sequence ID" value="MCW6506973.1"/>
    <property type="molecule type" value="Genomic_DNA"/>
</dbReference>
<reference evidence="1" key="1">
    <citation type="submission" date="2022-05" db="EMBL/GenBank/DDBJ databases">
        <authorList>
            <person name="Pankratov T."/>
        </authorList>
    </citation>
    <scope>NUCLEOTIDE SEQUENCE</scope>
    <source>
        <strain evidence="1">BP6-180914</strain>
    </source>
</reference>
<accession>A0AA41YU99</accession>
<evidence type="ECO:0000313" key="2">
    <source>
        <dbReference type="Proteomes" id="UP001165667"/>
    </source>
</evidence>
<gene>
    <name evidence="1" type="ORF">M8523_02935</name>
</gene>